<dbReference type="Proteomes" id="UP000317303">
    <property type="component" value="Unassembled WGS sequence"/>
</dbReference>
<comment type="caution">
    <text evidence="1">The sequence shown here is derived from an EMBL/GenBank/DDBJ whole genome shotgun (WGS) entry which is preliminary data.</text>
</comment>
<dbReference type="RefSeq" id="WP_030530866.1">
    <property type="nucleotide sequence ID" value="NZ_JOIJ01000003.1"/>
</dbReference>
<accession>A0A660C8Q6</accession>
<dbReference type="AlphaFoldDB" id="A0A660C8Q6"/>
<dbReference type="PROSITE" id="PS51318">
    <property type="entry name" value="TAT"/>
    <property type="match status" value="1"/>
</dbReference>
<reference evidence="1 2" key="1">
    <citation type="submission" date="2019-07" db="EMBL/GenBank/DDBJ databases">
        <title>R&amp;d 2014.</title>
        <authorList>
            <person name="Klenk H.-P."/>
        </authorList>
    </citation>
    <scope>NUCLEOTIDE SEQUENCE [LARGE SCALE GENOMIC DNA]</scope>
    <source>
        <strain evidence="1 2">DSM 43194</strain>
    </source>
</reference>
<gene>
    <name evidence="1" type="ORF">JD82_01828</name>
</gene>
<organism evidence="1 2">
    <name type="scientific">Prauserella rugosa</name>
    <dbReference type="NCBI Taxonomy" id="43354"/>
    <lineage>
        <taxon>Bacteria</taxon>
        <taxon>Bacillati</taxon>
        <taxon>Actinomycetota</taxon>
        <taxon>Actinomycetes</taxon>
        <taxon>Pseudonocardiales</taxon>
        <taxon>Pseudonocardiaceae</taxon>
        <taxon>Prauserella</taxon>
    </lineage>
</organism>
<keyword evidence="2" id="KW-1185">Reference proteome</keyword>
<dbReference type="InterPro" id="IPR006311">
    <property type="entry name" value="TAT_signal"/>
</dbReference>
<protein>
    <submittedName>
        <fullName evidence="1">Uncharacterized protein</fullName>
    </submittedName>
</protein>
<sequence>MNGTPDSTVGLGRRTFLARLGLLGAVGAGGLLTRETLAPQAAAAAPGDPLSGVVEALRPVLAELARDTLNGLSVFTMPGPDPYSRAQGTPSDTPGAMEACTTDFLIDALDNFVPMPDEVVRPVATALATGLSDTGIALPGTELVPAELATLDKALATVLQGDATIPLSLPIAALLNLLATQVNPAAVNGPFVSPFARLTYAEKARAFALLEGANSDLVAVLDVRLPEPLKGSVSGLLKFVGGALIEFATFGSYSEYAVFDAKTKQLTGRPVGWRLTGYQPDGPVEGWDEFIGYYQGRTEVHD</sequence>
<evidence type="ECO:0000313" key="2">
    <source>
        <dbReference type="Proteomes" id="UP000317303"/>
    </source>
</evidence>
<dbReference type="OrthoDB" id="4167826at2"/>
<dbReference type="EMBL" id="VLJV01000001">
    <property type="protein sequence ID" value="TWH19990.1"/>
    <property type="molecule type" value="Genomic_DNA"/>
</dbReference>
<proteinExistence type="predicted"/>
<name>A0A660C8Q6_9PSEU</name>
<evidence type="ECO:0000313" key="1">
    <source>
        <dbReference type="EMBL" id="TWH19990.1"/>
    </source>
</evidence>